<keyword evidence="1" id="KW-0472">Membrane</keyword>
<evidence type="ECO:0000313" key="2">
    <source>
        <dbReference type="EMBL" id="AZG16754.1"/>
    </source>
</evidence>
<accession>A0A3G8H8F7</accession>
<dbReference type="OrthoDB" id="8858882at2"/>
<protein>
    <submittedName>
        <fullName evidence="2">DUF3325 domain-containing protein</fullName>
    </submittedName>
</protein>
<feature type="transmembrane region" description="Helical" evidence="1">
    <location>
        <begin position="81"/>
        <end position="100"/>
    </location>
</feature>
<proteinExistence type="predicted"/>
<sequence length="127" mass="13160">MSDGVALVSVWAACVAGLGFAIGGFTWLGQAMHRHHADLFGRGSVPPPARVQRLRWQGTIALTLALAACVVAEGWAYGVVYWAGLLTVGAWAVVAAFSWAPLATPRLAKASVTVGAAAALLSPWLAH</sequence>
<gene>
    <name evidence="2" type="ORF">EHF44_25635</name>
</gene>
<dbReference type="EMBL" id="CP033970">
    <property type="protein sequence ID" value="AZG16754.1"/>
    <property type="molecule type" value="Genomic_DNA"/>
</dbReference>
<dbReference type="AlphaFoldDB" id="A0A3G8H8F7"/>
<dbReference type="RefSeq" id="WP_124686485.1">
    <property type="nucleotide sequence ID" value="NZ_CP033970.1"/>
</dbReference>
<evidence type="ECO:0000313" key="3">
    <source>
        <dbReference type="Proteomes" id="UP000270411"/>
    </source>
</evidence>
<evidence type="ECO:0000256" key="1">
    <source>
        <dbReference type="SAM" id="Phobius"/>
    </source>
</evidence>
<dbReference type="KEGG" id="cpau:EHF44_25635"/>
<dbReference type="InterPro" id="IPR021762">
    <property type="entry name" value="DUF3325"/>
</dbReference>
<organism evidence="2 3">
    <name type="scientific">Cupriavidus pauculus</name>
    <dbReference type="NCBI Taxonomy" id="82633"/>
    <lineage>
        <taxon>Bacteria</taxon>
        <taxon>Pseudomonadati</taxon>
        <taxon>Pseudomonadota</taxon>
        <taxon>Betaproteobacteria</taxon>
        <taxon>Burkholderiales</taxon>
        <taxon>Burkholderiaceae</taxon>
        <taxon>Cupriavidus</taxon>
    </lineage>
</organism>
<keyword evidence="1" id="KW-1133">Transmembrane helix</keyword>
<name>A0A3G8H8F7_9BURK</name>
<dbReference type="Pfam" id="PF11804">
    <property type="entry name" value="DUF3325"/>
    <property type="match status" value="1"/>
</dbReference>
<dbReference type="Proteomes" id="UP000270411">
    <property type="component" value="Chromosome 2"/>
</dbReference>
<feature type="transmembrane region" description="Helical" evidence="1">
    <location>
        <begin position="56"/>
        <end position="75"/>
    </location>
</feature>
<keyword evidence="1" id="KW-0812">Transmembrane</keyword>
<reference evidence="3" key="1">
    <citation type="submission" date="2018-11" db="EMBL/GenBank/DDBJ databases">
        <title>FDA dAtabase for Regulatory Grade micrObial Sequences (FDA-ARGOS): Supporting development and validation of Infectious Disease Dx tests.</title>
        <authorList>
            <person name="Goldberg B."/>
            <person name="Campos J."/>
            <person name="Tallon L."/>
            <person name="Sadzewicz L."/>
            <person name="Zhao X."/>
            <person name="Vavikolanu K."/>
            <person name="Mehta A."/>
            <person name="Aluvathingal J."/>
            <person name="Nadendla S."/>
            <person name="Geyer C."/>
            <person name="Nandy P."/>
            <person name="Yan Y."/>
            <person name="Sichtig H."/>
        </authorList>
    </citation>
    <scope>NUCLEOTIDE SEQUENCE [LARGE SCALE GENOMIC DNA]</scope>
    <source>
        <strain evidence="3">FDAARGOS_614</strain>
    </source>
</reference>
<feature type="transmembrane region" description="Helical" evidence="1">
    <location>
        <begin position="6"/>
        <end position="28"/>
    </location>
</feature>